<dbReference type="GeneID" id="69042132"/>
<name>C0P136_AJECG</name>
<feature type="chain" id="PRO_5002901518" evidence="2">
    <location>
        <begin position="18"/>
        <end position="114"/>
    </location>
</feature>
<dbReference type="Proteomes" id="UP000001631">
    <property type="component" value="Unassembled WGS sequence"/>
</dbReference>
<evidence type="ECO:0000256" key="2">
    <source>
        <dbReference type="SAM" id="SignalP"/>
    </source>
</evidence>
<dbReference type="HOGENOM" id="CLU_2120393_0_0_1"/>
<organism evidence="3 4">
    <name type="scientific">Ajellomyces capsulatus (strain G186AR / H82 / ATCC MYA-2454 / RMSCC 2432)</name>
    <name type="common">Darling's disease fungus</name>
    <name type="synonym">Histoplasma capsulatum</name>
    <dbReference type="NCBI Taxonomy" id="447093"/>
    <lineage>
        <taxon>Eukaryota</taxon>
        <taxon>Fungi</taxon>
        <taxon>Dikarya</taxon>
        <taxon>Ascomycota</taxon>
        <taxon>Pezizomycotina</taxon>
        <taxon>Eurotiomycetes</taxon>
        <taxon>Eurotiomycetidae</taxon>
        <taxon>Onygenales</taxon>
        <taxon>Ajellomycetaceae</taxon>
        <taxon>Histoplasma</taxon>
    </lineage>
</organism>
<sequence length="114" mass="12916">MKFLVVFLTLMTASVWAVAIPAPEPEPAVENPNQGELRNYRPEMPNGDWFMSLVTSLIAFRNLRFNNLPLTSYMGEISLEFILLSFGRCKGVESPVSPEYRRGTDSNKTRGFLQ</sequence>
<reference evidence="3" key="1">
    <citation type="submission" date="2009-02" db="EMBL/GenBank/DDBJ databases">
        <title>The Genome Sequence of Ajellomyces capsulatus strain G186AR.</title>
        <authorList>
            <consortium name="The Broad Institute Genome Sequencing Platform"/>
            <person name="Champion M."/>
            <person name="Cuomo C."/>
            <person name="Ma L.-J."/>
            <person name="Henn M.R."/>
            <person name="Sil A."/>
            <person name="Goldman B."/>
            <person name="Young S.K."/>
            <person name="Kodira C.D."/>
            <person name="Zeng Q."/>
            <person name="Koehrsen M."/>
            <person name="Alvarado L."/>
            <person name="Berlin A."/>
            <person name="Borenstein D."/>
            <person name="Chen Z."/>
            <person name="Engels R."/>
            <person name="Freedman E."/>
            <person name="Gellesch M."/>
            <person name="Goldberg J."/>
            <person name="Griggs A."/>
            <person name="Gujja S."/>
            <person name="Heiman D."/>
            <person name="Hepburn T."/>
            <person name="Howarth C."/>
            <person name="Jen D."/>
            <person name="Larson L."/>
            <person name="Lewis B."/>
            <person name="Mehta T."/>
            <person name="Park D."/>
            <person name="Pearson M."/>
            <person name="Roberts A."/>
            <person name="Saif S."/>
            <person name="Shea T."/>
            <person name="Shenoy N."/>
            <person name="Sisk P."/>
            <person name="Stolte C."/>
            <person name="Sykes S."/>
            <person name="Walk T."/>
            <person name="White J."/>
            <person name="Yandava C."/>
            <person name="Klein B."/>
            <person name="McEwen J.G."/>
            <person name="Puccia R."/>
            <person name="Goldman G.H."/>
            <person name="Felipe M.S."/>
            <person name="Nino-Vega G."/>
            <person name="San-Blas G."/>
            <person name="Taylor J."/>
            <person name="Mendoza L."/>
            <person name="Galagan J."/>
            <person name="Nusbaum C."/>
            <person name="Birren B."/>
        </authorList>
    </citation>
    <scope>NUCLEOTIDE SEQUENCE</scope>
    <source>
        <strain evidence="3">G186AR</strain>
    </source>
</reference>
<dbReference type="RefSeq" id="XP_045283153.1">
    <property type="nucleotide sequence ID" value="XM_045436165.1"/>
</dbReference>
<keyword evidence="2" id="KW-0732">Signal</keyword>
<evidence type="ECO:0000256" key="1">
    <source>
        <dbReference type="SAM" id="MobiDB-lite"/>
    </source>
</evidence>
<proteinExistence type="predicted"/>
<accession>C0P136</accession>
<dbReference type="InParanoid" id="C0P136"/>
<evidence type="ECO:0000313" key="4">
    <source>
        <dbReference type="Proteomes" id="UP000001631"/>
    </source>
</evidence>
<dbReference type="EMBL" id="GG663383">
    <property type="protein sequence ID" value="EEH02672.1"/>
    <property type="molecule type" value="Genomic_DNA"/>
</dbReference>
<keyword evidence="4" id="KW-1185">Reference proteome</keyword>
<evidence type="ECO:0000313" key="3">
    <source>
        <dbReference type="EMBL" id="EEH02672.1"/>
    </source>
</evidence>
<gene>
    <name evidence="3" type="ORF">HCBG_09116</name>
</gene>
<feature type="compositionally biased region" description="Basic and acidic residues" evidence="1">
    <location>
        <begin position="99"/>
        <end position="108"/>
    </location>
</feature>
<protein>
    <submittedName>
        <fullName evidence="3">Uncharacterized protein</fullName>
    </submittedName>
</protein>
<dbReference type="AlphaFoldDB" id="C0P136"/>
<feature type="region of interest" description="Disordered" evidence="1">
    <location>
        <begin position="93"/>
        <end position="114"/>
    </location>
</feature>
<feature type="signal peptide" evidence="2">
    <location>
        <begin position="1"/>
        <end position="17"/>
    </location>
</feature>